<reference evidence="2 3" key="1">
    <citation type="journal article" date="2015" name="Stand. Genomic Sci.">
        <title>Genomic Encyclopedia of Bacterial and Archaeal Type Strains, Phase III: the genomes of soil and plant-associated and newly described type strains.</title>
        <authorList>
            <person name="Whitman W.B."/>
            <person name="Woyke T."/>
            <person name="Klenk H.P."/>
            <person name="Zhou Y."/>
            <person name="Lilburn T.G."/>
            <person name="Beck B.J."/>
            <person name="De Vos P."/>
            <person name="Vandamme P."/>
            <person name="Eisen J.A."/>
            <person name="Garrity G."/>
            <person name="Hugenholtz P."/>
            <person name="Kyrpides N.C."/>
        </authorList>
    </citation>
    <scope>NUCLEOTIDE SEQUENCE [LARGE SCALE GENOMIC DNA]</scope>
    <source>
        <strain evidence="2 3">VKM Ac-2538</strain>
    </source>
</reference>
<gene>
    <name evidence="2" type="ORF">EV644_101163</name>
</gene>
<keyword evidence="1" id="KW-0812">Transmembrane</keyword>
<feature type="transmembrane region" description="Helical" evidence="1">
    <location>
        <begin position="180"/>
        <end position="200"/>
    </location>
</feature>
<dbReference type="InterPro" id="IPR006311">
    <property type="entry name" value="TAT_signal"/>
</dbReference>
<keyword evidence="1" id="KW-0472">Membrane</keyword>
<feature type="transmembrane region" description="Helical" evidence="1">
    <location>
        <begin position="74"/>
        <end position="96"/>
    </location>
</feature>
<dbReference type="EMBL" id="SLWM01000001">
    <property type="protein sequence ID" value="TCO31523.1"/>
    <property type="molecule type" value="Genomic_DNA"/>
</dbReference>
<keyword evidence="1" id="KW-1133">Transmembrane helix</keyword>
<evidence type="ECO:0000313" key="2">
    <source>
        <dbReference type="EMBL" id="TCO31523.1"/>
    </source>
</evidence>
<sequence length="253" mass="25964">MSLWPTTLRASLIGGAAAGGAAAAFSLLVVEPTIRIALAVEESRATAEHSHGGPTPEHTHDAELVGRGLQQVGGALAVIAAALLLSLVYAVVLARVRRTWDLGELRSALLVAVACFAVLALGPGLKYPANPPAVGDPDTVTQRTTLYVASIVVSALIAAAVVTVVRTGHRRNWSSTRNSWAATGILAVGCVLLFAGLPAAPDAIPSDVGAALVWRFRVQSLGLLALLWATLGLVAGSVLSRAGRRPQVTTTVA</sequence>
<feature type="transmembrane region" description="Helical" evidence="1">
    <location>
        <begin position="108"/>
        <end position="125"/>
    </location>
</feature>
<keyword evidence="3" id="KW-1185">Reference proteome</keyword>
<evidence type="ECO:0000313" key="3">
    <source>
        <dbReference type="Proteomes" id="UP000295818"/>
    </source>
</evidence>
<name>A0ABY2BVV2_9ACTN</name>
<protein>
    <submittedName>
        <fullName evidence="2">Cobalt transporter CbtA</fullName>
    </submittedName>
</protein>
<dbReference type="PROSITE" id="PS51318">
    <property type="entry name" value="TAT"/>
    <property type="match status" value="1"/>
</dbReference>
<dbReference type="InterPro" id="IPR012666">
    <property type="entry name" value="CbtA_put"/>
</dbReference>
<feature type="transmembrane region" description="Helical" evidence="1">
    <location>
        <begin position="12"/>
        <end position="30"/>
    </location>
</feature>
<proteinExistence type="predicted"/>
<evidence type="ECO:0000256" key="1">
    <source>
        <dbReference type="SAM" id="Phobius"/>
    </source>
</evidence>
<dbReference type="RefSeq" id="WP_132187443.1">
    <property type="nucleotide sequence ID" value="NZ_SLWM01000001.1"/>
</dbReference>
<feature type="transmembrane region" description="Helical" evidence="1">
    <location>
        <begin position="145"/>
        <end position="168"/>
    </location>
</feature>
<comment type="caution">
    <text evidence="2">The sequence shown here is derived from an EMBL/GenBank/DDBJ whole genome shotgun (WGS) entry which is preliminary data.</text>
</comment>
<accession>A0ABY2BVV2</accession>
<organism evidence="2 3">
    <name type="scientific">Kribbella orskensis</name>
    <dbReference type="NCBI Taxonomy" id="2512216"/>
    <lineage>
        <taxon>Bacteria</taxon>
        <taxon>Bacillati</taxon>
        <taxon>Actinomycetota</taxon>
        <taxon>Actinomycetes</taxon>
        <taxon>Propionibacteriales</taxon>
        <taxon>Kribbellaceae</taxon>
        <taxon>Kribbella</taxon>
    </lineage>
</organism>
<dbReference type="Proteomes" id="UP000295818">
    <property type="component" value="Unassembled WGS sequence"/>
</dbReference>
<dbReference type="Pfam" id="PF09490">
    <property type="entry name" value="CbtA"/>
    <property type="match status" value="1"/>
</dbReference>
<feature type="transmembrane region" description="Helical" evidence="1">
    <location>
        <begin position="220"/>
        <end position="239"/>
    </location>
</feature>